<keyword evidence="1" id="KW-0812">Transmembrane</keyword>
<dbReference type="Proteomes" id="UP000006786">
    <property type="component" value="Unassembled WGS sequence"/>
</dbReference>
<reference evidence="3 4" key="1">
    <citation type="journal article" date="2012" name="J. Bacteriol.">
        <title>Genome Sequence of Nitratireductor pacificus Type Strain pht-3B.</title>
        <authorList>
            <person name="Lai Q."/>
            <person name="Li G."/>
            <person name="Shao Z."/>
        </authorList>
    </citation>
    <scope>NUCLEOTIDE SEQUENCE [LARGE SCALE GENOMIC DNA]</scope>
    <source>
        <strain evidence="4">pht-3B</strain>
    </source>
</reference>
<dbReference type="PATRIC" id="fig|391937.3.peg.1111"/>
<keyword evidence="4" id="KW-1185">Reference proteome</keyword>
<evidence type="ECO:0000259" key="2">
    <source>
        <dbReference type="Pfam" id="PF03372"/>
    </source>
</evidence>
<feature type="transmembrane region" description="Helical" evidence="1">
    <location>
        <begin position="65"/>
        <end position="85"/>
    </location>
</feature>
<name>K2MGB4_9HYPH</name>
<evidence type="ECO:0000256" key="1">
    <source>
        <dbReference type="SAM" id="Phobius"/>
    </source>
</evidence>
<dbReference type="SUPFAM" id="SSF56219">
    <property type="entry name" value="DNase I-like"/>
    <property type="match status" value="1"/>
</dbReference>
<keyword evidence="1" id="KW-1133">Transmembrane helix</keyword>
<dbReference type="Pfam" id="PF03372">
    <property type="entry name" value="Exo_endo_phos"/>
    <property type="match status" value="1"/>
</dbReference>
<keyword evidence="3" id="KW-0269">Exonuclease</keyword>
<dbReference type="GO" id="GO:0004527">
    <property type="term" value="F:exonuclease activity"/>
    <property type="evidence" value="ECO:0007669"/>
    <property type="project" value="UniProtKB-KW"/>
</dbReference>
<dbReference type="GO" id="GO:0004519">
    <property type="term" value="F:endonuclease activity"/>
    <property type="evidence" value="ECO:0007669"/>
    <property type="project" value="UniProtKB-KW"/>
</dbReference>
<dbReference type="eggNOG" id="COG3021">
    <property type="taxonomic scope" value="Bacteria"/>
</dbReference>
<keyword evidence="3" id="KW-0378">Hydrolase</keyword>
<dbReference type="EMBL" id="AMRM01000005">
    <property type="protein sequence ID" value="EKF19750.1"/>
    <property type="molecule type" value="Genomic_DNA"/>
</dbReference>
<organism evidence="3 4">
    <name type="scientific">Nitratireductor pacificus pht-3B</name>
    <dbReference type="NCBI Taxonomy" id="391937"/>
    <lineage>
        <taxon>Bacteria</taxon>
        <taxon>Pseudomonadati</taxon>
        <taxon>Pseudomonadota</taxon>
        <taxon>Alphaproteobacteria</taxon>
        <taxon>Hyphomicrobiales</taxon>
        <taxon>Phyllobacteriaceae</taxon>
        <taxon>Nitratireductor</taxon>
    </lineage>
</organism>
<evidence type="ECO:0000313" key="3">
    <source>
        <dbReference type="EMBL" id="EKF19750.1"/>
    </source>
</evidence>
<dbReference type="Gene3D" id="3.60.10.10">
    <property type="entry name" value="Endonuclease/exonuclease/phosphatase"/>
    <property type="match status" value="1"/>
</dbReference>
<dbReference type="STRING" id="391937.NA2_05398"/>
<protein>
    <submittedName>
        <fullName evidence="3">Endonuclease/exonuclease/phosphatase</fullName>
    </submittedName>
</protein>
<sequence length="339" mass="36154">MPDFRRLLPALLAILATAISLPLVAGYWGSLHPAFDSMAHFRLHLAALLALSAAPLLFVRGWRQIGAAGTVLGLAAISATLAPGMRAGQAAAHAETMPAAQYRLLQMNLRYDNATPKKVFSLIGETRPDVVTLNEVSRMWVGQLKFLEATYPYRIICPPPARIGGVAILSRRPFLHPSAAACHDRGAMATATISFGGSAIDIAALHLGWPWPFEQRNQLGRVAPTVAQLGDTAILAGDLNATPWSVTARRLAAAGELTTLGGIGPTWFLPFFPESIRRLVGLPIDNIFTKGRIVPITVKRPGSAGSDHLPVLFEFGVLPRPRDHGEDVLQAQAGSGAPA</sequence>
<proteinExistence type="predicted"/>
<dbReference type="RefSeq" id="WP_008595079.1">
    <property type="nucleotide sequence ID" value="NZ_AMRM01000005.1"/>
</dbReference>
<evidence type="ECO:0000313" key="4">
    <source>
        <dbReference type="Proteomes" id="UP000006786"/>
    </source>
</evidence>
<keyword evidence="3" id="KW-0540">Nuclease</keyword>
<gene>
    <name evidence="3" type="ORF">NA2_05398</name>
</gene>
<dbReference type="AlphaFoldDB" id="K2MGB4"/>
<comment type="caution">
    <text evidence="3">The sequence shown here is derived from an EMBL/GenBank/DDBJ whole genome shotgun (WGS) entry which is preliminary data.</text>
</comment>
<dbReference type="InterPro" id="IPR005135">
    <property type="entry name" value="Endo/exonuclease/phosphatase"/>
</dbReference>
<keyword evidence="1" id="KW-0472">Membrane</keyword>
<feature type="transmembrane region" description="Helical" evidence="1">
    <location>
        <begin position="7"/>
        <end position="29"/>
    </location>
</feature>
<dbReference type="InterPro" id="IPR036691">
    <property type="entry name" value="Endo/exonu/phosph_ase_sf"/>
</dbReference>
<feature type="transmembrane region" description="Helical" evidence="1">
    <location>
        <begin position="41"/>
        <end position="58"/>
    </location>
</feature>
<accession>K2MGB4</accession>
<keyword evidence="3" id="KW-0255">Endonuclease</keyword>
<feature type="domain" description="Endonuclease/exonuclease/phosphatase" evidence="2">
    <location>
        <begin position="106"/>
        <end position="308"/>
    </location>
</feature>